<feature type="compositionally biased region" description="Basic and acidic residues" evidence="1">
    <location>
        <begin position="116"/>
        <end position="137"/>
    </location>
</feature>
<dbReference type="Pfam" id="PF02575">
    <property type="entry name" value="YbaB_DNA_bd"/>
    <property type="match status" value="1"/>
</dbReference>
<gene>
    <name evidence="2" type="ORF">BLA60_26840</name>
</gene>
<feature type="region of interest" description="Disordered" evidence="1">
    <location>
        <begin position="111"/>
        <end position="137"/>
    </location>
</feature>
<dbReference type="AlphaFoldDB" id="A0A7Z1AWC6"/>
<organism evidence="2 3">
    <name type="scientific">Actinophytocola xinjiangensis</name>
    <dbReference type="NCBI Taxonomy" id="485602"/>
    <lineage>
        <taxon>Bacteria</taxon>
        <taxon>Bacillati</taxon>
        <taxon>Actinomycetota</taxon>
        <taxon>Actinomycetes</taxon>
        <taxon>Pseudonocardiales</taxon>
        <taxon>Pseudonocardiaceae</taxon>
    </lineage>
</organism>
<evidence type="ECO:0008006" key="4">
    <source>
        <dbReference type="Google" id="ProtNLM"/>
    </source>
</evidence>
<dbReference type="Proteomes" id="UP000185696">
    <property type="component" value="Unassembled WGS sequence"/>
</dbReference>
<dbReference type="EMBL" id="MSIF01000015">
    <property type="protein sequence ID" value="OLF07541.1"/>
    <property type="molecule type" value="Genomic_DNA"/>
</dbReference>
<dbReference type="InterPro" id="IPR004401">
    <property type="entry name" value="YbaB/EbfC"/>
</dbReference>
<reference evidence="2 3" key="1">
    <citation type="submission" date="2016-12" db="EMBL/GenBank/DDBJ databases">
        <title>The draft genome sequence of Actinophytocola xinjiangensis.</title>
        <authorList>
            <person name="Wang W."/>
            <person name="Yuan L."/>
        </authorList>
    </citation>
    <scope>NUCLEOTIDE SEQUENCE [LARGE SCALE GENOMIC DNA]</scope>
    <source>
        <strain evidence="2 3">CGMCC 4.4663</strain>
    </source>
</reference>
<dbReference type="SUPFAM" id="SSF82607">
    <property type="entry name" value="YbaB-like"/>
    <property type="match status" value="1"/>
</dbReference>
<protein>
    <recommendedName>
        <fullName evidence="4">YbaB/EbfC DNA-binding family protein</fullName>
    </recommendedName>
</protein>
<dbReference type="Gene3D" id="3.30.1310.10">
    <property type="entry name" value="Nucleoid-associated protein YbaB-like domain"/>
    <property type="match status" value="1"/>
</dbReference>
<sequence>MDPGRTARDLEQWAAGLEQRAQRFTDLHQRMNALRITETSSDGAVRVTVDGNGSPTELTLTERSAGVEPGQLSAELMSCLHRAQAGLRAQVEQLTEETVGDDEAGAVIVDQYTQRFPDRGEPDDYEERRIGDDVDDD</sequence>
<dbReference type="GO" id="GO:0003677">
    <property type="term" value="F:DNA binding"/>
    <property type="evidence" value="ECO:0007669"/>
    <property type="project" value="InterPro"/>
</dbReference>
<keyword evidence="3" id="KW-1185">Reference proteome</keyword>
<proteinExistence type="predicted"/>
<name>A0A7Z1AWC6_9PSEU</name>
<dbReference type="InterPro" id="IPR036894">
    <property type="entry name" value="YbaB-like_sf"/>
</dbReference>
<comment type="caution">
    <text evidence="2">The sequence shown here is derived from an EMBL/GenBank/DDBJ whole genome shotgun (WGS) entry which is preliminary data.</text>
</comment>
<evidence type="ECO:0000313" key="2">
    <source>
        <dbReference type="EMBL" id="OLF07541.1"/>
    </source>
</evidence>
<evidence type="ECO:0000313" key="3">
    <source>
        <dbReference type="Proteomes" id="UP000185696"/>
    </source>
</evidence>
<accession>A0A7Z1AWC6</accession>
<evidence type="ECO:0000256" key="1">
    <source>
        <dbReference type="SAM" id="MobiDB-lite"/>
    </source>
</evidence>